<dbReference type="InterPro" id="IPR019752">
    <property type="entry name" value="Pyrv/ketoisovalerate_OxRed_cat"/>
</dbReference>
<dbReference type="InterPro" id="IPR009014">
    <property type="entry name" value="Transketo_C/PFOR_II"/>
</dbReference>
<dbReference type="EMBL" id="AIDT01000013">
    <property type="protein sequence ID" value="EIA13624.1"/>
    <property type="molecule type" value="Genomic_DNA"/>
</dbReference>
<evidence type="ECO:0000313" key="5">
    <source>
        <dbReference type="EMBL" id="EIA13624.1"/>
    </source>
</evidence>
<evidence type="ECO:0000259" key="3">
    <source>
        <dbReference type="Pfam" id="PF01855"/>
    </source>
</evidence>
<dbReference type="SUPFAM" id="SSF53323">
    <property type="entry name" value="Pyruvate-ferredoxin oxidoreductase, PFOR, domain III"/>
    <property type="match status" value="1"/>
</dbReference>
<dbReference type="InterPro" id="IPR033412">
    <property type="entry name" value="PFOR_II"/>
</dbReference>
<organism evidence="5 6">
    <name type="scientific">Staphylococcus aureus subsp. aureus DR10</name>
    <dbReference type="NCBI Taxonomy" id="1155079"/>
    <lineage>
        <taxon>Bacteria</taxon>
        <taxon>Bacillati</taxon>
        <taxon>Bacillota</taxon>
        <taxon>Bacilli</taxon>
        <taxon>Bacillales</taxon>
        <taxon>Staphylococcaceae</taxon>
        <taxon>Staphylococcus</taxon>
    </lineage>
</organism>
<sequence length="601" mass="66436">MLSFNMKYIHRRHITMKPQLSWKVGGQQGEGIESTGEIFATAMNRKGYYLYGYRHFSSRIKGGHTNNKIRVSTTPVHAISDDLDILIAFDQETIDVNHHEMREDSIILADAKAKPVKPEGCHAQLIELPFTATAKELGTALMKNMVAIGATSALMNLNTNTFEELITNMFSKKGDKVVEVNIQALNEGYQLMQSRLPEIDGDFELESTDALPHLYMIGNDAIGLGAIAAGSQFMAAYPITPASEVMEYMIANISKVNGAVIQTEDEIAAVTMAIGANYGGVRAFTASAGPGLSLMMEAIGLSGMTETPLVIINTQRGGPSTGLPTKQEQSDLMQMIYGTHGDIPKIVVAPTDAEDAFYLTMEAFNLAEQYQCPVIVLSDLQLSLGKQTVEKLDYNRIEIKRGEIIQSDIEREEDDKGYFKRYALTSNGVSPRPIPGVKGGIHHITGVEHNEEGKPSESASNRQQQMEKRMRKIEQLLIESPVEANLQHEDADILYIGFISTKGAIQEGSNRLNQQGIKVNTIQIRQLHPFPTSVIQDAVNKAKKVVVVEHNYQGQLASIIKMNVNIHDKIENYTKYDGTPFLPHEIEEKGKIIATEIKEMV</sequence>
<dbReference type="FunFam" id="3.40.920.10:FF:000003">
    <property type="entry name" value="Pyruvate ferredoxin oxidoreductase, alpha subunit"/>
    <property type="match status" value="1"/>
</dbReference>
<dbReference type="InterPro" id="IPR050722">
    <property type="entry name" value="Pyruvate:ferred/Flavod_OxRd"/>
</dbReference>
<name>A0ABC9PYI8_STAA5</name>
<dbReference type="AlphaFoldDB" id="A0ABC9PYI8"/>
<gene>
    <name evidence="5" type="ORF">ST398NM02_1291</name>
</gene>
<dbReference type="Pfam" id="PF17147">
    <property type="entry name" value="PFOR_II"/>
    <property type="match status" value="1"/>
</dbReference>
<dbReference type="InterPro" id="IPR002880">
    <property type="entry name" value="Pyrv_Fd/Flavodoxin_OxRdtase_N"/>
</dbReference>
<dbReference type="Gene3D" id="3.40.50.920">
    <property type="match status" value="1"/>
</dbReference>
<accession>A0ABC9PYI8</accession>
<dbReference type="EC" id="1.2.7.-" evidence="5"/>
<feature type="domain" description="Pyruvate/ketoisovalerate oxidoreductase catalytic" evidence="2">
    <location>
        <begin position="29"/>
        <end position="190"/>
    </location>
</feature>
<dbReference type="NCBIfam" id="TIGR03710">
    <property type="entry name" value="OAFO_sf"/>
    <property type="match status" value="1"/>
</dbReference>
<keyword evidence="1 5" id="KW-0560">Oxidoreductase</keyword>
<dbReference type="SUPFAM" id="SSF52922">
    <property type="entry name" value="TK C-terminal domain-like"/>
    <property type="match status" value="1"/>
</dbReference>
<dbReference type="SUPFAM" id="SSF52518">
    <property type="entry name" value="Thiamin diphosphate-binding fold (THDP-binding)"/>
    <property type="match status" value="1"/>
</dbReference>
<feature type="domain" description="Pyruvate flavodoxin/ferredoxin oxidoreductase pyrimidine binding" evidence="3">
    <location>
        <begin position="225"/>
        <end position="467"/>
    </location>
</feature>
<dbReference type="InterPro" id="IPR029061">
    <property type="entry name" value="THDP-binding"/>
</dbReference>
<dbReference type="PANTHER" id="PTHR32154:SF20">
    <property type="entry name" value="2-OXOGLUTARATE OXIDOREDUCTASE SUBUNIT KORA"/>
    <property type="match status" value="1"/>
</dbReference>
<reference evidence="5 6" key="1">
    <citation type="journal article" date="2012" name="MBio">
        <title>Identification of a highly transmissible animal-independent Staphylococcus aureus ST398 clone with distinct genomic and cell adhesion properties.</title>
        <authorList>
            <person name="Uhlemann A.C."/>
            <person name="Porcella S.F."/>
            <person name="Trivedi S."/>
            <person name="Sullivan S.B."/>
            <person name="Hafer C."/>
            <person name="Kennedy A.D."/>
            <person name="Barbian K.D."/>
            <person name="McCarthy A.J."/>
            <person name="Street C."/>
            <person name="Hirschberg D.L."/>
            <person name="Lipkin W.I."/>
            <person name="Lindsay J.A."/>
            <person name="DeLeo F.R."/>
            <person name="Lowy F.D."/>
        </authorList>
    </citation>
    <scope>NUCLEOTIDE SEQUENCE [LARGE SCALE GENOMIC DNA]</scope>
    <source>
        <strain evidence="5 6">DR10</strain>
    </source>
</reference>
<dbReference type="Gene3D" id="3.40.50.970">
    <property type="match status" value="1"/>
</dbReference>
<dbReference type="InterPro" id="IPR022367">
    <property type="entry name" value="2-oxoacid/accept_OxRdtase_asu"/>
</dbReference>
<evidence type="ECO:0000259" key="2">
    <source>
        <dbReference type="Pfam" id="PF01558"/>
    </source>
</evidence>
<evidence type="ECO:0000259" key="4">
    <source>
        <dbReference type="Pfam" id="PF17147"/>
    </source>
</evidence>
<evidence type="ECO:0000256" key="1">
    <source>
        <dbReference type="ARBA" id="ARBA00023002"/>
    </source>
</evidence>
<dbReference type="CDD" id="cd07034">
    <property type="entry name" value="TPP_PYR_PFOR_IOR-alpha_like"/>
    <property type="match status" value="1"/>
</dbReference>
<dbReference type="Gene3D" id="3.40.920.10">
    <property type="entry name" value="Pyruvate-ferredoxin oxidoreductase, PFOR, domain III"/>
    <property type="match status" value="1"/>
</dbReference>
<evidence type="ECO:0000313" key="6">
    <source>
        <dbReference type="Proteomes" id="UP000003093"/>
    </source>
</evidence>
<dbReference type="Pfam" id="PF01855">
    <property type="entry name" value="POR_N"/>
    <property type="match status" value="1"/>
</dbReference>
<dbReference type="FunFam" id="3.40.50.920:FF:000009">
    <property type="entry name" value="2-oxoglutarate ferredoxin oxidoreductase subunit alpha"/>
    <property type="match status" value="1"/>
</dbReference>
<feature type="domain" description="Pyruvate:ferredoxin oxidoreductase core" evidence="4">
    <location>
        <begin position="491"/>
        <end position="585"/>
    </location>
</feature>
<protein>
    <submittedName>
        <fullName evidence="5">2-oxoacid ferredoxin oxidoreductase, alpha subunit</fullName>
        <ecNumber evidence="5">1.2.7.-</ecNumber>
    </submittedName>
</protein>
<comment type="caution">
    <text evidence="5">The sequence shown here is derived from an EMBL/GenBank/DDBJ whole genome shotgun (WGS) entry which is preliminary data.</text>
</comment>
<dbReference type="GO" id="GO:0016491">
    <property type="term" value="F:oxidoreductase activity"/>
    <property type="evidence" value="ECO:0007669"/>
    <property type="project" value="UniProtKB-KW"/>
</dbReference>
<dbReference type="FunFam" id="3.40.50.970:FF:000022">
    <property type="entry name" value="2-oxoglutarate ferredoxin oxidoreductase alpha subunit"/>
    <property type="match status" value="1"/>
</dbReference>
<dbReference type="PANTHER" id="PTHR32154">
    <property type="entry name" value="PYRUVATE-FLAVODOXIN OXIDOREDUCTASE-RELATED"/>
    <property type="match status" value="1"/>
</dbReference>
<dbReference type="InterPro" id="IPR002869">
    <property type="entry name" value="Pyrv_flavodox_OxRed_cen"/>
</dbReference>
<dbReference type="Pfam" id="PF01558">
    <property type="entry name" value="POR"/>
    <property type="match status" value="1"/>
</dbReference>
<proteinExistence type="predicted"/>
<dbReference type="Proteomes" id="UP000003093">
    <property type="component" value="Unassembled WGS sequence"/>
</dbReference>